<dbReference type="SUPFAM" id="SSF54001">
    <property type="entry name" value="Cysteine proteinases"/>
    <property type="match status" value="1"/>
</dbReference>
<dbReference type="EMBL" id="LNJU01000005">
    <property type="protein sequence ID" value="KWZ53266.1"/>
    <property type="molecule type" value="Genomic_DNA"/>
</dbReference>
<evidence type="ECO:0000313" key="4">
    <source>
        <dbReference type="EMBL" id="KWZ53266.1"/>
    </source>
</evidence>
<dbReference type="InterPro" id="IPR001447">
    <property type="entry name" value="Arylamine_N-AcTrfase"/>
</dbReference>
<dbReference type="PRINTS" id="PR01543">
    <property type="entry name" value="ANATRNSFRASE"/>
</dbReference>
<evidence type="ECO:0000313" key="5">
    <source>
        <dbReference type="Proteomes" id="UP000060630"/>
    </source>
</evidence>
<dbReference type="AlphaFoldDB" id="A0A104ZQM0"/>
<accession>A0A104ZQM0</accession>
<protein>
    <submittedName>
        <fullName evidence="3">N-hydroxyarylamine O-acetyltransferase</fullName>
    </submittedName>
</protein>
<dbReference type="PANTHER" id="PTHR11786:SF0">
    <property type="entry name" value="ARYLAMINE N-ACETYLTRANSFERASE 4-RELATED"/>
    <property type="match status" value="1"/>
</dbReference>
<name>A0A104ZQM0_9BURK</name>
<evidence type="ECO:0000313" key="6">
    <source>
        <dbReference type="Proteomes" id="UP000070119"/>
    </source>
</evidence>
<dbReference type="Proteomes" id="UP000060630">
    <property type="component" value="Unassembled WGS sequence"/>
</dbReference>
<dbReference type="Gene3D" id="3.30.2140.10">
    <property type="entry name" value="Arylamine N-acetyltransferase"/>
    <property type="match status" value="1"/>
</dbReference>
<organism evidence="3 5">
    <name type="scientific">Burkholderia ubonensis</name>
    <dbReference type="NCBI Taxonomy" id="101571"/>
    <lineage>
        <taxon>Bacteria</taxon>
        <taxon>Pseudomonadati</taxon>
        <taxon>Pseudomonadota</taxon>
        <taxon>Betaproteobacteria</taxon>
        <taxon>Burkholderiales</taxon>
        <taxon>Burkholderiaceae</taxon>
        <taxon>Burkholderia</taxon>
        <taxon>Burkholderia cepacia complex</taxon>
    </lineage>
</organism>
<keyword evidence="3" id="KW-0808">Transferase</keyword>
<dbReference type="EMBL" id="LPHD01000176">
    <property type="protein sequence ID" value="KWA75511.1"/>
    <property type="molecule type" value="Genomic_DNA"/>
</dbReference>
<dbReference type="Gene3D" id="2.40.128.150">
    <property type="entry name" value="Cysteine proteinases"/>
    <property type="match status" value="1"/>
</dbReference>
<reference evidence="4 6" key="2">
    <citation type="submission" date="2015-11" db="EMBL/GenBank/DDBJ databases">
        <authorList>
            <person name="Sahl J."/>
            <person name="Wagner D."/>
            <person name="Keim P."/>
        </authorList>
    </citation>
    <scope>NUCLEOTIDE SEQUENCE [LARGE SCALE GENOMIC DNA]</scope>
    <source>
        <strain evidence="4 6">MSMB1157</strain>
    </source>
</reference>
<evidence type="ECO:0000313" key="3">
    <source>
        <dbReference type="EMBL" id="KWA75511.1"/>
    </source>
</evidence>
<dbReference type="PANTHER" id="PTHR11786">
    <property type="entry name" value="N-HYDROXYARYLAMINE O-ACETYLTRANSFERASE"/>
    <property type="match status" value="1"/>
</dbReference>
<comment type="caution">
    <text evidence="3">The sequence shown here is derived from an EMBL/GenBank/DDBJ whole genome shotgun (WGS) entry which is preliminary data.</text>
</comment>
<dbReference type="InterPro" id="IPR038765">
    <property type="entry name" value="Papain-like_cys_pep_sf"/>
</dbReference>
<evidence type="ECO:0000256" key="1">
    <source>
        <dbReference type="ARBA" id="ARBA00006547"/>
    </source>
</evidence>
<comment type="similarity">
    <text evidence="1 2">Belongs to the arylamine N-acetyltransferase family.</text>
</comment>
<evidence type="ECO:0000256" key="2">
    <source>
        <dbReference type="RuleBase" id="RU003452"/>
    </source>
</evidence>
<gene>
    <name evidence="4" type="ORF">WK57_30220</name>
    <name evidence="3" type="ORF">WL29_36470</name>
</gene>
<dbReference type="GO" id="GO:0016407">
    <property type="term" value="F:acetyltransferase activity"/>
    <property type="evidence" value="ECO:0007669"/>
    <property type="project" value="InterPro"/>
</dbReference>
<proteinExistence type="inferred from homology"/>
<sequence length="293" mass="32287">MTDSFDLSRYFARIGYDGPVAPTLDVLRRVHLLHPQAIPFENLNPLTGARVALDLPAIVDKLVERRRGGYCFELNKLFYTALTHIGFRVTPLIARVRWMQAPEDVTAQTHMLLRVDLDDAAWFADIGFGTATLTAPLRHLPGERQLTPHGAFRVVDAPVAGELDMQCETPDGWQTTYRFSLKRAEWIDYESASWFTSTYPDSLFVNDLIACRVLPEGRVSMLNAVFTQRDATGAVTATATFDDAAAWSACLRDAIGIDTTGFDLDALFAHAAARSAASPGARGPVTNGRAVER</sequence>
<reference evidence="3 5" key="1">
    <citation type="submission" date="2015-11" db="EMBL/GenBank/DDBJ databases">
        <title>Expanding the genomic diversity of Burkholderia species for the development of highly accurate diagnostics.</title>
        <authorList>
            <person name="Sahl J."/>
            <person name="Keim P."/>
            <person name="Wagner D."/>
        </authorList>
    </citation>
    <scope>NUCLEOTIDE SEQUENCE [LARGE SCALE GENOMIC DNA]</scope>
    <source>
        <strain evidence="3 5">MSMB2087WGS</strain>
    </source>
</reference>
<dbReference type="Proteomes" id="UP000070119">
    <property type="component" value="Chromosome 2"/>
</dbReference>
<dbReference type="RefSeq" id="WP_059487996.1">
    <property type="nucleotide sequence ID" value="NZ_CM003772.1"/>
</dbReference>
<dbReference type="Pfam" id="PF00797">
    <property type="entry name" value="Acetyltransf_2"/>
    <property type="match status" value="1"/>
</dbReference>